<dbReference type="PANTHER" id="PTHR43130:SF3">
    <property type="entry name" value="HTH-TYPE TRANSCRIPTIONAL REGULATOR RV1931C"/>
    <property type="match status" value="1"/>
</dbReference>
<keyword evidence="3" id="KW-1185">Reference proteome</keyword>
<dbReference type="InterPro" id="IPR029062">
    <property type="entry name" value="Class_I_gatase-like"/>
</dbReference>
<dbReference type="AlphaFoldDB" id="A0A917V8G2"/>
<evidence type="ECO:0000259" key="1">
    <source>
        <dbReference type="Pfam" id="PF01965"/>
    </source>
</evidence>
<dbReference type="Gene3D" id="3.40.50.880">
    <property type="match status" value="1"/>
</dbReference>
<evidence type="ECO:0000313" key="2">
    <source>
        <dbReference type="EMBL" id="GGK50168.1"/>
    </source>
</evidence>
<organism evidence="2 3">
    <name type="scientific">Salinarimonas ramus</name>
    <dbReference type="NCBI Taxonomy" id="690164"/>
    <lineage>
        <taxon>Bacteria</taxon>
        <taxon>Pseudomonadati</taxon>
        <taxon>Pseudomonadota</taxon>
        <taxon>Alphaproteobacteria</taxon>
        <taxon>Hyphomicrobiales</taxon>
        <taxon>Salinarimonadaceae</taxon>
        <taxon>Salinarimonas</taxon>
    </lineage>
</organism>
<proteinExistence type="predicted"/>
<dbReference type="Pfam" id="PF01965">
    <property type="entry name" value="DJ-1_PfpI"/>
    <property type="match status" value="1"/>
</dbReference>
<dbReference type="RefSeq" id="WP_188915169.1">
    <property type="nucleotide sequence ID" value="NZ_BMMF01000014.1"/>
</dbReference>
<dbReference type="EMBL" id="BMMF01000014">
    <property type="protein sequence ID" value="GGK50168.1"/>
    <property type="molecule type" value="Genomic_DNA"/>
</dbReference>
<feature type="domain" description="DJ-1/PfpI" evidence="1">
    <location>
        <begin position="4"/>
        <end position="167"/>
    </location>
</feature>
<dbReference type="SUPFAM" id="SSF52317">
    <property type="entry name" value="Class I glutamine amidotransferase-like"/>
    <property type="match status" value="1"/>
</dbReference>
<evidence type="ECO:0000313" key="3">
    <source>
        <dbReference type="Proteomes" id="UP000600449"/>
    </source>
</evidence>
<dbReference type="PANTHER" id="PTHR43130">
    <property type="entry name" value="ARAC-FAMILY TRANSCRIPTIONAL REGULATOR"/>
    <property type="match status" value="1"/>
</dbReference>
<accession>A0A917V8G2</accession>
<dbReference type="CDD" id="cd03139">
    <property type="entry name" value="GATase1_PfpI_2"/>
    <property type="match status" value="1"/>
</dbReference>
<dbReference type="InterPro" id="IPR002818">
    <property type="entry name" value="DJ-1/PfpI"/>
</dbReference>
<dbReference type="Proteomes" id="UP000600449">
    <property type="component" value="Unassembled WGS sequence"/>
</dbReference>
<protein>
    <submittedName>
        <fullName evidence="2">AraC family transcriptional regulator</fullName>
    </submittedName>
</protein>
<comment type="caution">
    <text evidence="2">The sequence shown here is derived from an EMBL/GenBank/DDBJ whole genome shotgun (WGS) entry which is preliminary data.</text>
</comment>
<gene>
    <name evidence="2" type="ORF">GCM10011322_41470</name>
</gene>
<sequence length="202" mass="20935">MYGILLYDGVEPIDVGAAFGVLSIAKRVIPTLAFTGVAARAGAVTCANGLRVIADHGFYDCPPLDLLVVTGGPGWTRVVQDEATLRFVRGPHRRLASLCTGAMILEAAGVLDGRAATTKVAVFEGETPPLDLLGPAVDRRHAVLVEDDGIVTSGGITLGIDAMFHLLARDHGAIAAAEVARVMEYDRALAANRAALGHGEGG</sequence>
<dbReference type="GO" id="GO:0006355">
    <property type="term" value="P:regulation of DNA-templated transcription"/>
    <property type="evidence" value="ECO:0007669"/>
    <property type="project" value="TreeGrafter"/>
</dbReference>
<name>A0A917V8G2_9HYPH</name>
<reference evidence="2 3" key="1">
    <citation type="journal article" date="2014" name="Int. J. Syst. Evol. Microbiol.">
        <title>Complete genome sequence of Corynebacterium casei LMG S-19264T (=DSM 44701T), isolated from a smear-ripened cheese.</title>
        <authorList>
            <consortium name="US DOE Joint Genome Institute (JGI-PGF)"/>
            <person name="Walter F."/>
            <person name="Albersmeier A."/>
            <person name="Kalinowski J."/>
            <person name="Ruckert C."/>
        </authorList>
    </citation>
    <scope>NUCLEOTIDE SEQUENCE [LARGE SCALE GENOMIC DNA]</scope>
    <source>
        <strain evidence="2 3">CGMCC 1.9161</strain>
    </source>
</reference>
<dbReference type="InterPro" id="IPR052158">
    <property type="entry name" value="INH-QAR"/>
</dbReference>